<comment type="function">
    <text evidence="8">Acts as a ribosome collision sensor, splitting the ribosome into its 2 subunits. Detects stalled/collided 70S ribosomes which it binds and splits by an ATP-hydrolysis driven conformational change. Acts upstream of the ribosome quality control system (RQC), a ribosome-associated complex that mediates the extraction of incompletely synthesized nascent chains from stalled ribosomes and their subsequent degradation. Probably generates substrates for RQC.</text>
</comment>
<keyword evidence="8" id="KW-0540">Nuclease</keyword>
<keyword evidence="3 8" id="KW-0255">Endonuclease</keyword>
<protein>
    <recommendedName>
        <fullName evidence="8">Endonuclease MutS2</fullName>
        <ecNumber evidence="8">3.1.-.-</ecNumber>
    </recommendedName>
    <alternativeName>
        <fullName evidence="8">Ribosome-associated protein quality control-upstream factor</fullName>
        <shortName evidence="8">RQC-upstream factor</shortName>
        <shortName evidence="8">RqcU</shortName>
        <ecNumber evidence="8">3.6.4.-</ecNumber>
    </alternativeName>
</protein>
<evidence type="ECO:0000256" key="7">
    <source>
        <dbReference type="ARBA" id="ARBA00023125"/>
    </source>
</evidence>
<keyword evidence="1 8" id="KW-0699">rRNA-binding</keyword>
<dbReference type="Gene3D" id="3.40.50.300">
    <property type="entry name" value="P-loop containing nucleotide triphosphate hydrolases"/>
    <property type="match status" value="1"/>
</dbReference>
<feature type="domain" description="Smr" evidence="10">
    <location>
        <begin position="710"/>
        <end position="785"/>
    </location>
</feature>
<feature type="coiled-coil region" evidence="9">
    <location>
        <begin position="514"/>
        <end position="598"/>
    </location>
</feature>
<dbReference type="InterPro" id="IPR005747">
    <property type="entry name" value="MutS2"/>
</dbReference>
<evidence type="ECO:0000256" key="6">
    <source>
        <dbReference type="ARBA" id="ARBA00022884"/>
    </source>
</evidence>
<evidence type="ECO:0000313" key="12">
    <source>
        <dbReference type="Proteomes" id="UP001438112"/>
    </source>
</evidence>
<reference evidence="11 12" key="1">
    <citation type="submission" date="2024-03" db="EMBL/GenBank/DDBJ databases">
        <title>Inconsistent identification of Apilactobacillus kunkeei-related strains obtained by well-developed overall genome related indices.</title>
        <authorList>
            <person name="Maeno S."/>
            <person name="Endo A."/>
        </authorList>
    </citation>
    <scope>NUCLEOTIDE SEQUENCE [LARGE SCALE GENOMIC DNA]</scope>
    <source>
        <strain evidence="11 12">20H-10</strain>
    </source>
</reference>
<sequence>MNDKVLNTLEYKKIKQSIEQYLTTKNGQKELSELYPVDNPNTIQTWLDETDDGAHILRLDKEISIPKLEDVSPYIKRLKIDASLNGSELAKINKVLKTSNYLVRFFDNLKADDVSLNRLYKLINEVQSVPTISKQLSDSIDDDGRVLSTASSELNSIRRRMDVIKSQVRSIMNQYTQKNSKDLTEPIVTIREDRMVLPVKAENKNKFGGIVHDRSSSGQTLYIEPASTVGLNTELRQKEVEERVEERKILAELSDLIRPYQYEIINNAKLLGHFDLINAKAKYARSLKATRPTISKENIVNLKQARHPMISLDKVVANDLYIGGENKSIIITGPNTGGKTITIKTIGLLQLMAQSGLFVTANEGSSVAVFDNVFADIGDEQSIEQNLSTFSSHMDNIVDILNSTTKKSLVILDELGAGTDPKEGAALAMSILDKLAEQGCDVVATTHYPELKVFAYNRPETINASMEFDSETLQPTYHLLMGIPGQSNGLNIASRLGLDESIIVEARLLVDQESQDLNNMIVELTEQTKRARENADELSVQLNDATQLHSDLSEEFTKYKNQKDKLVLAAKQKANEIADAAKQKADAIIKDLREKQKQIGEVSVKENELIDAQGQLNSLRHDVDLVHNRVLKKAKAKHDFHKGDDVMVKSYGQRGVLMQKLAQTEWEVQLGILKMRIDESDMEKINVKNDETRFNSKVKRTSSKGLSAKLDLRGHRYEEAMHEVDQYLDSAVLAGYPSVTIIHGKGTGALRQGVTELLQSDRRVASFNYSPANAGGDGSTVVELK</sequence>
<keyword evidence="4 8" id="KW-0378">Hydrolase</keyword>
<evidence type="ECO:0000256" key="4">
    <source>
        <dbReference type="ARBA" id="ARBA00022801"/>
    </source>
</evidence>
<dbReference type="PANTHER" id="PTHR48466:SF2">
    <property type="entry name" value="OS10G0509000 PROTEIN"/>
    <property type="match status" value="1"/>
</dbReference>
<dbReference type="InterPro" id="IPR036187">
    <property type="entry name" value="DNA_mismatch_repair_MutS_sf"/>
</dbReference>
<dbReference type="SMART" id="SM00533">
    <property type="entry name" value="MUTSd"/>
    <property type="match status" value="1"/>
</dbReference>
<dbReference type="InterPro" id="IPR045076">
    <property type="entry name" value="MutS"/>
</dbReference>
<dbReference type="PROSITE" id="PS50828">
    <property type="entry name" value="SMR"/>
    <property type="match status" value="1"/>
</dbReference>
<evidence type="ECO:0000256" key="3">
    <source>
        <dbReference type="ARBA" id="ARBA00022759"/>
    </source>
</evidence>
<dbReference type="InterPro" id="IPR000432">
    <property type="entry name" value="DNA_mismatch_repair_MutS_C"/>
</dbReference>
<dbReference type="PANTHER" id="PTHR48466">
    <property type="entry name" value="OS10G0509000 PROTEIN-RELATED"/>
    <property type="match status" value="1"/>
</dbReference>
<dbReference type="NCBIfam" id="TIGR01069">
    <property type="entry name" value="mutS2"/>
    <property type="match status" value="1"/>
</dbReference>
<dbReference type="Pfam" id="PF20297">
    <property type="entry name" value="MSSS"/>
    <property type="match status" value="1"/>
</dbReference>
<dbReference type="HAMAP" id="MF_00092">
    <property type="entry name" value="MutS2"/>
    <property type="match status" value="1"/>
</dbReference>
<dbReference type="InterPro" id="IPR027417">
    <property type="entry name" value="P-loop_NTPase"/>
</dbReference>
<comment type="function">
    <text evidence="8">Endonuclease that is involved in the suppression of homologous recombination and thus may have a key role in the control of bacterial genetic diversity.</text>
</comment>
<evidence type="ECO:0000256" key="2">
    <source>
        <dbReference type="ARBA" id="ARBA00022741"/>
    </source>
</evidence>
<dbReference type="EC" id="3.1.-.-" evidence="8"/>
<comment type="subunit">
    <text evidence="8">Homodimer. Binds to stalled ribosomes, contacting rRNA.</text>
</comment>
<dbReference type="RefSeq" id="WP_353317445.1">
    <property type="nucleotide sequence ID" value="NZ_BAABVV010000026.1"/>
</dbReference>
<gene>
    <name evidence="8" type="primary">mutS2</name>
    <name evidence="8" type="synonym">rqcU</name>
    <name evidence="11" type="ORF">AP20H10_04010</name>
</gene>
<keyword evidence="5 8" id="KW-0067">ATP-binding</keyword>
<feature type="binding site" evidence="8">
    <location>
        <begin position="333"/>
        <end position="340"/>
    </location>
    <ligand>
        <name>ATP</name>
        <dbReference type="ChEBI" id="CHEBI:30616"/>
    </ligand>
</feature>
<evidence type="ECO:0000259" key="10">
    <source>
        <dbReference type="PROSITE" id="PS50828"/>
    </source>
</evidence>
<comment type="caution">
    <text evidence="11">The sequence shown here is derived from an EMBL/GenBank/DDBJ whole genome shotgun (WGS) entry which is preliminary data.</text>
</comment>
<dbReference type="EMBL" id="BAABVV010000026">
    <property type="protein sequence ID" value="GAA6114038.1"/>
    <property type="molecule type" value="Genomic_DNA"/>
</dbReference>
<proteinExistence type="inferred from homology"/>
<dbReference type="Gene3D" id="3.30.1370.110">
    <property type="match status" value="1"/>
</dbReference>
<keyword evidence="12" id="KW-1185">Reference proteome</keyword>
<keyword evidence="2 8" id="KW-0547">Nucleotide-binding</keyword>
<dbReference type="InterPro" id="IPR046893">
    <property type="entry name" value="MSSS"/>
</dbReference>
<dbReference type="SMART" id="SM00534">
    <property type="entry name" value="MUTSac"/>
    <property type="match status" value="1"/>
</dbReference>
<dbReference type="InterPro" id="IPR036063">
    <property type="entry name" value="Smr_dom_sf"/>
</dbReference>
<dbReference type="Pfam" id="PF01713">
    <property type="entry name" value="Smr"/>
    <property type="match status" value="1"/>
</dbReference>
<evidence type="ECO:0000256" key="1">
    <source>
        <dbReference type="ARBA" id="ARBA00022730"/>
    </source>
</evidence>
<dbReference type="PIRSF" id="PIRSF005814">
    <property type="entry name" value="MutS_YshD"/>
    <property type="match status" value="1"/>
</dbReference>
<name>A0ABP9ZGW2_9LACO</name>
<dbReference type="InterPro" id="IPR002625">
    <property type="entry name" value="Smr_dom"/>
</dbReference>
<evidence type="ECO:0000313" key="11">
    <source>
        <dbReference type="EMBL" id="GAA6114038.1"/>
    </source>
</evidence>
<keyword evidence="7 8" id="KW-0238">DNA-binding</keyword>
<dbReference type="SUPFAM" id="SSF52540">
    <property type="entry name" value="P-loop containing nucleoside triphosphate hydrolases"/>
    <property type="match status" value="1"/>
</dbReference>
<dbReference type="GO" id="GO:0004519">
    <property type="term" value="F:endonuclease activity"/>
    <property type="evidence" value="ECO:0007669"/>
    <property type="project" value="UniProtKB-KW"/>
</dbReference>
<keyword evidence="9" id="KW-0175">Coiled coil</keyword>
<accession>A0ABP9ZGW2</accession>
<dbReference type="Proteomes" id="UP001438112">
    <property type="component" value="Unassembled WGS sequence"/>
</dbReference>
<dbReference type="InterPro" id="IPR007696">
    <property type="entry name" value="DNA_mismatch_repair_MutS_core"/>
</dbReference>
<dbReference type="EC" id="3.6.4.-" evidence="8"/>
<comment type="similarity">
    <text evidence="8">Belongs to the DNA mismatch repair MutS family. MutS2 subfamily.</text>
</comment>
<dbReference type="CDD" id="cd03280">
    <property type="entry name" value="ABC_MutS2"/>
    <property type="match status" value="1"/>
</dbReference>
<evidence type="ECO:0000256" key="9">
    <source>
        <dbReference type="SAM" id="Coils"/>
    </source>
</evidence>
<evidence type="ECO:0000256" key="8">
    <source>
        <dbReference type="HAMAP-Rule" id="MF_00092"/>
    </source>
</evidence>
<dbReference type="PROSITE" id="PS00486">
    <property type="entry name" value="DNA_MISMATCH_REPAIR_2"/>
    <property type="match status" value="1"/>
</dbReference>
<organism evidence="11 12">
    <name type="scientific">Apilactobacillus apinorum</name>
    <dbReference type="NCBI Taxonomy" id="1218495"/>
    <lineage>
        <taxon>Bacteria</taxon>
        <taxon>Bacillati</taxon>
        <taxon>Bacillota</taxon>
        <taxon>Bacilli</taxon>
        <taxon>Lactobacillales</taxon>
        <taxon>Lactobacillaceae</taxon>
        <taxon>Apilactobacillus</taxon>
    </lineage>
</organism>
<dbReference type="SMART" id="SM00463">
    <property type="entry name" value="SMR"/>
    <property type="match status" value="1"/>
</dbReference>
<dbReference type="SUPFAM" id="SSF48334">
    <property type="entry name" value="DNA repair protein MutS, domain III"/>
    <property type="match status" value="1"/>
</dbReference>
<dbReference type="SUPFAM" id="SSF160443">
    <property type="entry name" value="SMR domain-like"/>
    <property type="match status" value="1"/>
</dbReference>
<dbReference type="Pfam" id="PF00488">
    <property type="entry name" value="MutS_V"/>
    <property type="match status" value="1"/>
</dbReference>
<keyword evidence="6 8" id="KW-0694">RNA-binding</keyword>
<evidence type="ECO:0000256" key="5">
    <source>
        <dbReference type="ARBA" id="ARBA00022840"/>
    </source>
</evidence>